<dbReference type="Pfam" id="PF17921">
    <property type="entry name" value="Integrase_H2C2"/>
    <property type="match status" value="1"/>
</dbReference>
<dbReference type="CDD" id="cd09274">
    <property type="entry name" value="RNase_HI_RT_Ty3"/>
    <property type="match status" value="1"/>
</dbReference>
<evidence type="ECO:0000256" key="6">
    <source>
        <dbReference type="ARBA" id="ARBA00022918"/>
    </source>
</evidence>
<dbReference type="FunFam" id="3.30.420.10:FF:000032">
    <property type="entry name" value="Retrovirus-related Pol polyprotein from transposon 297-like Protein"/>
    <property type="match status" value="1"/>
</dbReference>
<dbReference type="InterPro" id="IPR000953">
    <property type="entry name" value="Chromo/chromo_shadow_dom"/>
</dbReference>
<dbReference type="Gene3D" id="2.40.50.40">
    <property type="match status" value="1"/>
</dbReference>
<evidence type="ECO:0000313" key="11">
    <source>
        <dbReference type="Proteomes" id="UP000288805"/>
    </source>
</evidence>
<dbReference type="GO" id="GO:0003676">
    <property type="term" value="F:nucleic acid binding"/>
    <property type="evidence" value="ECO:0007669"/>
    <property type="project" value="InterPro"/>
</dbReference>
<dbReference type="FunFam" id="3.10.20.370:FF:000001">
    <property type="entry name" value="Retrovirus-related Pol polyprotein from transposon 17.6-like protein"/>
    <property type="match status" value="1"/>
</dbReference>
<dbReference type="SMART" id="SM00298">
    <property type="entry name" value="CHROMO"/>
    <property type="match status" value="1"/>
</dbReference>
<dbReference type="InterPro" id="IPR001584">
    <property type="entry name" value="Integrase_cat-core"/>
</dbReference>
<evidence type="ECO:0000256" key="1">
    <source>
        <dbReference type="ARBA" id="ARBA00022679"/>
    </source>
</evidence>
<dbReference type="Pfam" id="PF00665">
    <property type="entry name" value="rve"/>
    <property type="match status" value="1"/>
</dbReference>
<sequence>MVNPPILRLPDFEKVFEVACDASHVGIGAVLSQEGHPVAFFSEKLNGAKKKYSTYDLEFYAVVQAIRHWQHYLSYKEFVLYSDHEALRYLNSQKKLNSRHAKWSSFLQLFTFNLRHCAGIENKVADALSRKTLLLVNMSTTTIGFEELKHCYDNDAEFGDVYSSLLSGSKVTCIDFQILEGYLFYKNRLCLPRTSLRDHVIWELHGGGMGGHFGRDKTIALVEDRFFWPSLKKDVWKVIKQCRACQVGKGLKQNTGLYTPLPVPSKPWEDLSMDFVLGLPRTQRGFDSIFVVVDRFSKMAHFIPCKKASDASYVAALFFKEVVRLHGLPQSIVSDRDVKFMSYFWKTLWAKLGTQLKFSSSFHPQTDGQTEVVNRSLGNLLRCIVRDQLRKWDNVLPQAEFAFNSSTNRTTGYSPFEVAYGLKPKQPVDLIPLPTSVRTSQDGDAFARHIRDIHEKVREKIKISNENYKEAADAHRRYIQFQEGDLVMVRLRPERFHPSTYQKLQAKKAGPFRVLKWLGENAYLLELPSNLHFSPIFNVEDLHIYHGHHNDVSEELDLQLPPTLNPRPEIEYVLDDQLVSTRQGGYQKFLVKWRGKPHSENTWITTTDFQKINPDLYELYQASNSSEPSSFKPGRIDGEKPFKVYSRKKGKT</sequence>
<dbReference type="Pfam" id="PF00385">
    <property type="entry name" value="Chromo"/>
    <property type="match status" value="1"/>
</dbReference>
<evidence type="ECO:0000256" key="7">
    <source>
        <dbReference type="SAM" id="MobiDB-lite"/>
    </source>
</evidence>
<keyword evidence="2" id="KW-0548">Nucleotidyltransferase</keyword>
<keyword evidence="3" id="KW-0540">Nuclease</keyword>
<dbReference type="Gene3D" id="1.10.340.70">
    <property type="match status" value="1"/>
</dbReference>
<dbReference type="PROSITE" id="PS50994">
    <property type="entry name" value="INTEGRASE"/>
    <property type="match status" value="1"/>
</dbReference>
<protein>
    <submittedName>
        <fullName evidence="10">Transposon Ty3-I Gag-Pol polyprotein</fullName>
    </submittedName>
</protein>
<dbReference type="Gene3D" id="3.10.20.370">
    <property type="match status" value="1"/>
</dbReference>
<dbReference type="Pfam" id="PF17917">
    <property type="entry name" value="RT_RNaseH"/>
    <property type="match status" value="1"/>
</dbReference>
<evidence type="ECO:0000256" key="5">
    <source>
        <dbReference type="ARBA" id="ARBA00022801"/>
    </source>
</evidence>
<keyword evidence="4" id="KW-0255">Endonuclease</keyword>
<dbReference type="InterPro" id="IPR041588">
    <property type="entry name" value="Integrase_H2C2"/>
</dbReference>
<reference evidence="10 11" key="1">
    <citation type="journal article" date="2018" name="PLoS Genet.">
        <title>Population sequencing reveals clonal diversity and ancestral inbreeding in the grapevine cultivar Chardonnay.</title>
        <authorList>
            <person name="Roach M.J."/>
            <person name="Johnson D.L."/>
            <person name="Bohlmann J."/>
            <person name="van Vuuren H.J."/>
            <person name="Jones S.J."/>
            <person name="Pretorius I.S."/>
            <person name="Schmidt S.A."/>
            <person name="Borneman A.R."/>
        </authorList>
    </citation>
    <scope>NUCLEOTIDE SEQUENCE [LARGE SCALE GENOMIC DNA]</scope>
    <source>
        <strain evidence="11">cv. Chardonnay</strain>
        <tissue evidence="10">Leaf</tissue>
    </source>
</reference>
<keyword evidence="6" id="KW-0695">RNA-directed DNA polymerase</keyword>
<dbReference type="GO" id="GO:0003964">
    <property type="term" value="F:RNA-directed DNA polymerase activity"/>
    <property type="evidence" value="ECO:0007669"/>
    <property type="project" value="UniProtKB-KW"/>
</dbReference>
<dbReference type="InterPro" id="IPR023780">
    <property type="entry name" value="Chromo_domain"/>
</dbReference>
<dbReference type="InterPro" id="IPR036397">
    <property type="entry name" value="RNaseH_sf"/>
</dbReference>
<dbReference type="Pfam" id="PF24626">
    <property type="entry name" value="SH3_Tf2-1"/>
    <property type="match status" value="1"/>
</dbReference>
<dbReference type="InterPro" id="IPR016197">
    <property type="entry name" value="Chromo-like_dom_sf"/>
</dbReference>
<keyword evidence="5" id="KW-0378">Hydrolase</keyword>
<dbReference type="EMBL" id="QGNW01001255">
    <property type="protein sequence ID" value="RVW48287.1"/>
    <property type="molecule type" value="Genomic_DNA"/>
</dbReference>
<dbReference type="AlphaFoldDB" id="A0A438EKR0"/>
<evidence type="ECO:0000259" key="8">
    <source>
        <dbReference type="PROSITE" id="PS50013"/>
    </source>
</evidence>
<feature type="domain" description="Integrase catalytic" evidence="9">
    <location>
        <begin position="263"/>
        <end position="423"/>
    </location>
</feature>
<dbReference type="SUPFAM" id="SSF53098">
    <property type="entry name" value="Ribonuclease H-like"/>
    <property type="match status" value="1"/>
</dbReference>
<evidence type="ECO:0000256" key="3">
    <source>
        <dbReference type="ARBA" id="ARBA00022722"/>
    </source>
</evidence>
<feature type="domain" description="Chromo" evidence="8">
    <location>
        <begin position="568"/>
        <end position="632"/>
    </location>
</feature>
<dbReference type="GO" id="GO:0004519">
    <property type="term" value="F:endonuclease activity"/>
    <property type="evidence" value="ECO:0007669"/>
    <property type="project" value="UniProtKB-KW"/>
</dbReference>
<proteinExistence type="predicted"/>
<feature type="region of interest" description="Disordered" evidence="7">
    <location>
        <begin position="623"/>
        <end position="652"/>
    </location>
</feature>
<name>A0A438EKR0_VITVI</name>
<dbReference type="InterPro" id="IPR041373">
    <property type="entry name" value="RT_RNaseH"/>
</dbReference>
<dbReference type="PANTHER" id="PTHR35046:SF26">
    <property type="entry name" value="RNA-DIRECTED DNA POLYMERASE"/>
    <property type="match status" value="1"/>
</dbReference>
<evidence type="ECO:0000256" key="4">
    <source>
        <dbReference type="ARBA" id="ARBA00022759"/>
    </source>
</evidence>
<dbReference type="InterPro" id="IPR043502">
    <property type="entry name" value="DNA/RNA_pol_sf"/>
</dbReference>
<comment type="caution">
    <text evidence="10">The sequence shown here is derived from an EMBL/GenBank/DDBJ whole genome shotgun (WGS) entry which is preliminary data.</text>
</comment>
<dbReference type="PANTHER" id="PTHR35046">
    <property type="entry name" value="ZINC KNUCKLE (CCHC-TYPE) FAMILY PROTEIN"/>
    <property type="match status" value="1"/>
</dbReference>
<evidence type="ECO:0000313" key="10">
    <source>
        <dbReference type="EMBL" id="RVW48287.1"/>
    </source>
</evidence>
<dbReference type="SUPFAM" id="SSF54160">
    <property type="entry name" value="Chromo domain-like"/>
    <property type="match status" value="1"/>
</dbReference>
<accession>A0A438EKR0</accession>
<evidence type="ECO:0000259" key="9">
    <source>
        <dbReference type="PROSITE" id="PS50994"/>
    </source>
</evidence>
<dbReference type="GO" id="GO:0016787">
    <property type="term" value="F:hydrolase activity"/>
    <property type="evidence" value="ECO:0007669"/>
    <property type="project" value="UniProtKB-KW"/>
</dbReference>
<organism evidence="10 11">
    <name type="scientific">Vitis vinifera</name>
    <name type="common">Grape</name>
    <dbReference type="NCBI Taxonomy" id="29760"/>
    <lineage>
        <taxon>Eukaryota</taxon>
        <taxon>Viridiplantae</taxon>
        <taxon>Streptophyta</taxon>
        <taxon>Embryophyta</taxon>
        <taxon>Tracheophyta</taxon>
        <taxon>Spermatophyta</taxon>
        <taxon>Magnoliopsida</taxon>
        <taxon>eudicotyledons</taxon>
        <taxon>Gunneridae</taxon>
        <taxon>Pentapetalae</taxon>
        <taxon>rosids</taxon>
        <taxon>Vitales</taxon>
        <taxon>Vitaceae</taxon>
        <taxon>Viteae</taxon>
        <taxon>Vitis</taxon>
    </lineage>
</organism>
<evidence type="ECO:0000256" key="2">
    <source>
        <dbReference type="ARBA" id="ARBA00022695"/>
    </source>
</evidence>
<dbReference type="InterPro" id="IPR056924">
    <property type="entry name" value="SH3_Tf2-1"/>
</dbReference>
<dbReference type="FunFam" id="1.10.340.70:FF:000001">
    <property type="entry name" value="Retrovirus-related Pol polyprotein from transposon gypsy-like Protein"/>
    <property type="match status" value="1"/>
</dbReference>
<dbReference type="Proteomes" id="UP000288805">
    <property type="component" value="Unassembled WGS sequence"/>
</dbReference>
<dbReference type="GO" id="GO:0015074">
    <property type="term" value="P:DNA integration"/>
    <property type="evidence" value="ECO:0007669"/>
    <property type="project" value="InterPro"/>
</dbReference>
<dbReference type="PROSITE" id="PS50013">
    <property type="entry name" value="CHROMO_2"/>
    <property type="match status" value="1"/>
</dbReference>
<keyword evidence="1" id="KW-0808">Transferase</keyword>
<dbReference type="SUPFAM" id="SSF56672">
    <property type="entry name" value="DNA/RNA polymerases"/>
    <property type="match status" value="1"/>
</dbReference>
<dbReference type="Gene3D" id="3.30.420.10">
    <property type="entry name" value="Ribonuclease H-like superfamily/Ribonuclease H"/>
    <property type="match status" value="1"/>
</dbReference>
<dbReference type="InterPro" id="IPR012337">
    <property type="entry name" value="RNaseH-like_sf"/>
</dbReference>
<gene>
    <name evidence="10" type="primary">TY3B-I_438</name>
    <name evidence="10" type="ORF">CK203_069618</name>
</gene>